<evidence type="ECO:0000259" key="9">
    <source>
        <dbReference type="Pfam" id="PF01488"/>
    </source>
</evidence>
<sequence length="271" mass="28757">MDQYAVFGNPISHSKSPAIHTMFAKQTQQAMEYGVIEAPLDGFEKAVGEFIHRGGQGANVTLPFKQQAFALADQLSEAARLAEAVNTLSFNKGRIYGDNTDGKGLVADLKLQGVTLTDARILLLGAGGAARGVIAPLLSELPASIHVANRTEQRAVELAVQNPSSKLVASGLDNIEGEFDLVINASSASLAGSVPSIRGPLVADAVCYDMVYAATVTPFNLWARQQGASRTIDGLGMLVCQAAESFAIWRGVRPDVNPVMQFLRAQMTQSL</sequence>
<dbReference type="InterPro" id="IPR036291">
    <property type="entry name" value="NAD(P)-bd_dom_sf"/>
</dbReference>
<feature type="binding site" evidence="8">
    <location>
        <position position="86"/>
    </location>
    <ligand>
        <name>shikimate</name>
        <dbReference type="ChEBI" id="CHEBI:36208"/>
    </ligand>
</feature>
<evidence type="ECO:0000256" key="8">
    <source>
        <dbReference type="HAMAP-Rule" id="MF_00222"/>
    </source>
</evidence>
<dbReference type="InterPro" id="IPR041121">
    <property type="entry name" value="SDH_C"/>
</dbReference>
<dbReference type="InterPro" id="IPR011342">
    <property type="entry name" value="Shikimate_DH"/>
</dbReference>
<feature type="binding site" evidence="8">
    <location>
        <begin position="14"/>
        <end position="16"/>
    </location>
    <ligand>
        <name>shikimate</name>
        <dbReference type="ChEBI" id="CHEBI:36208"/>
    </ligand>
</feature>
<evidence type="ECO:0000256" key="2">
    <source>
        <dbReference type="ARBA" id="ARBA00012962"/>
    </source>
</evidence>
<feature type="active site" description="Proton acceptor" evidence="8">
    <location>
        <position position="65"/>
    </location>
</feature>
<comment type="function">
    <text evidence="8">Involved in the biosynthesis of the chorismate, which leads to the biosynthesis of aromatic amino acids. Catalyzes the reversible NADPH linked reduction of 3-dehydroshikimate (DHSA) to yield shikimate (SA).</text>
</comment>
<keyword evidence="4 8" id="KW-0521">NADP</keyword>
<comment type="pathway">
    <text evidence="1 8">Metabolic intermediate biosynthesis; chorismate biosynthesis; chorismate from D-erythrose 4-phosphate and phosphoenolpyruvate: step 4/7.</text>
</comment>
<evidence type="ECO:0000256" key="5">
    <source>
        <dbReference type="ARBA" id="ARBA00023002"/>
    </source>
</evidence>
<feature type="binding site" evidence="8">
    <location>
        <position position="101"/>
    </location>
    <ligand>
        <name>shikimate</name>
        <dbReference type="ChEBI" id="CHEBI:36208"/>
    </ligand>
</feature>
<dbReference type="GO" id="GO:0004764">
    <property type="term" value="F:shikimate 3-dehydrogenase (NADP+) activity"/>
    <property type="evidence" value="ECO:0007669"/>
    <property type="project" value="UniProtKB-EC"/>
</dbReference>
<feature type="binding site" evidence="8">
    <location>
        <position position="77"/>
    </location>
    <ligand>
        <name>NADP(+)</name>
        <dbReference type="ChEBI" id="CHEBI:58349"/>
    </ligand>
</feature>
<evidence type="ECO:0000259" key="11">
    <source>
        <dbReference type="Pfam" id="PF18317"/>
    </source>
</evidence>
<protein>
    <recommendedName>
        <fullName evidence="2 8">Shikimate dehydrogenase (NADP(+))</fullName>
        <shortName evidence="8">SDH</shortName>
        <ecNumber evidence="2 8">1.1.1.25</ecNumber>
    </recommendedName>
</protein>
<feature type="binding site" evidence="8">
    <location>
        <position position="61"/>
    </location>
    <ligand>
        <name>shikimate</name>
        <dbReference type="ChEBI" id="CHEBI:36208"/>
    </ligand>
</feature>
<dbReference type="InterPro" id="IPR006151">
    <property type="entry name" value="Shikm_DH/Glu-tRNA_Rdtase"/>
</dbReference>
<evidence type="ECO:0000259" key="10">
    <source>
        <dbReference type="Pfam" id="PF08501"/>
    </source>
</evidence>
<dbReference type="HAMAP" id="MF_00222">
    <property type="entry name" value="Shikimate_DH_AroE"/>
    <property type="match status" value="1"/>
</dbReference>
<dbReference type="Pfam" id="PF08501">
    <property type="entry name" value="Shikimate_dh_N"/>
    <property type="match status" value="1"/>
</dbReference>
<dbReference type="CDD" id="cd01065">
    <property type="entry name" value="NAD_bind_Shikimate_DH"/>
    <property type="match status" value="1"/>
</dbReference>
<feature type="domain" description="SDH C-terminal" evidence="11">
    <location>
        <begin position="234"/>
        <end position="261"/>
    </location>
</feature>
<evidence type="ECO:0000313" key="12">
    <source>
        <dbReference type="EMBL" id="MFC6441711.1"/>
    </source>
</evidence>
<name>A0ABW1XPK3_9ALTE</name>
<feature type="binding site" evidence="8">
    <location>
        <begin position="125"/>
        <end position="129"/>
    </location>
    <ligand>
        <name>NADP(+)</name>
        <dbReference type="ChEBI" id="CHEBI:58349"/>
    </ligand>
</feature>
<feature type="binding site" evidence="8">
    <location>
        <begin position="149"/>
        <end position="154"/>
    </location>
    <ligand>
        <name>NADP(+)</name>
        <dbReference type="ChEBI" id="CHEBI:58349"/>
    </ligand>
</feature>
<evidence type="ECO:0000313" key="13">
    <source>
        <dbReference type="Proteomes" id="UP001596364"/>
    </source>
</evidence>
<evidence type="ECO:0000256" key="4">
    <source>
        <dbReference type="ARBA" id="ARBA00022857"/>
    </source>
</evidence>
<feature type="binding site" evidence="8">
    <location>
        <position position="210"/>
    </location>
    <ligand>
        <name>NADP(+)</name>
        <dbReference type="ChEBI" id="CHEBI:58349"/>
    </ligand>
</feature>
<dbReference type="SUPFAM" id="SSF53223">
    <property type="entry name" value="Aminoacid dehydrogenase-like, N-terminal domain"/>
    <property type="match status" value="1"/>
</dbReference>
<proteinExistence type="inferred from homology"/>
<feature type="domain" description="Quinate/shikimate 5-dehydrogenase/glutamyl-tRNA reductase" evidence="9">
    <location>
        <begin position="115"/>
        <end position="189"/>
    </location>
</feature>
<dbReference type="PANTHER" id="PTHR21089:SF1">
    <property type="entry name" value="BIFUNCTIONAL 3-DEHYDROQUINATE DEHYDRATASE_SHIKIMATE DEHYDROGENASE, CHLOROPLASTIC"/>
    <property type="match status" value="1"/>
</dbReference>
<dbReference type="InterPro" id="IPR046346">
    <property type="entry name" value="Aminoacid_DH-like_N_sf"/>
</dbReference>
<evidence type="ECO:0000256" key="7">
    <source>
        <dbReference type="ARBA" id="ARBA00049442"/>
    </source>
</evidence>
<dbReference type="Pfam" id="PF01488">
    <property type="entry name" value="Shikimate_DH"/>
    <property type="match status" value="1"/>
</dbReference>
<keyword evidence="6 8" id="KW-0057">Aromatic amino acid biosynthesis</keyword>
<dbReference type="PANTHER" id="PTHR21089">
    <property type="entry name" value="SHIKIMATE DEHYDROGENASE"/>
    <property type="match status" value="1"/>
</dbReference>
<dbReference type="Gene3D" id="3.40.50.720">
    <property type="entry name" value="NAD(P)-binding Rossmann-like Domain"/>
    <property type="match status" value="1"/>
</dbReference>
<dbReference type="EMBL" id="JBHSUS010000001">
    <property type="protein sequence ID" value="MFC6441711.1"/>
    <property type="molecule type" value="Genomic_DNA"/>
</dbReference>
<dbReference type="EC" id="1.1.1.25" evidence="2 8"/>
<accession>A0ABW1XPK3</accession>
<feature type="domain" description="Shikimate dehydrogenase substrate binding N-terminal" evidence="10">
    <location>
        <begin position="6"/>
        <end position="88"/>
    </location>
</feature>
<evidence type="ECO:0000256" key="1">
    <source>
        <dbReference type="ARBA" id="ARBA00004871"/>
    </source>
</evidence>
<dbReference type="Gene3D" id="3.40.50.10860">
    <property type="entry name" value="Leucine Dehydrogenase, chain A, domain 1"/>
    <property type="match status" value="1"/>
</dbReference>
<dbReference type="Pfam" id="PF18317">
    <property type="entry name" value="SDH_C"/>
    <property type="match status" value="1"/>
</dbReference>
<comment type="subunit">
    <text evidence="8">Homodimer.</text>
</comment>
<keyword evidence="3 8" id="KW-0028">Amino-acid biosynthesis</keyword>
<feature type="binding site" evidence="8">
    <location>
        <position position="241"/>
    </location>
    <ligand>
        <name>shikimate</name>
        <dbReference type="ChEBI" id="CHEBI:36208"/>
    </ligand>
</feature>
<dbReference type="NCBIfam" id="NF001310">
    <property type="entry name" value="PRK00258.1-2"/>
    <property type="match status" value="1"/>
</dbReference>
<comment type="catalytic activity">
    <reaction evidence="7 8">
        <text>shikimate + NADP(+) = 3-dehydroshikimate + NADPH + H(+)</text>
        <dbReference type="Rhea" id="RHEA:17737"/>
        <dbReference type="ChEBI" id="CHEBI:15378"/>
        <dbReference type="ChEBI" id="CHEBI:16630"/>
        <dbReference type="ChEBI" id="CHEBI:36208"/>
        <dbReference type="ChEBI" id="CHEBI:57783"/>
        <dbReference type="ChEBI" id="CHEBI:58349"/>
        <dbReference type="EC" id="1.1.1.25"/>
    </reaction>
</comment>
<feature type="binding site" evidence="8">
    <location>
        <position position="234"/>
    </location>
    <ligand>
        <name>NADP(+)</name>
        <dbReference type="ChEBI" id="CHEBI:58349"/>
    </ligand>
</feature>
<feature type="binding site" evidence="8">
    <location>
        <position position="212"/>
    </location>
    <ligand>
        <name>shikimate</name>
        <dbReference type="ChEBI" id="CHEBI:36208"/>
    </ligand>
</feature>
<dbReference type="RefSeq" id="WP_131257536.1">
    <property type="nucleotide sequence ID" value="NZ_JBHSUS010000001.1"/>
</dbReference>
<comment type="similarity">
    <text evidence="8">Belongs to the shikimate dehydrogenase family.</text>
</comment>
<dbReference type="InterPro" id="IPR013708">
    <property type="entry name" value="Shikimate_DH-bd_N"/>
</dbReference>
<reference evidence="13" key="1">
    <citation type="journal article" date="2019" name="Int. J. Syst. Evol. Microbiol.">
        <title>The Global Catalogue of Microorganisms (GCM) 10K type strain sequencing project: providing services to taxonomists for standard genome sequencing and annotation.</title>
        <authorList>
            <consortium name="The Broad Institute Genomics Platform"/>
            <consortium name="The Broad Institute Genome Sequencing Center for Infectious Disease"/>
            <person name="Wu L."/>
            <person name="Ma J."/>
        </authorList>
    </citation>
    <scope>NUCLEOTIDE SEQUENCE [LARGE SCALE GENOMIC DNA]</scope>
    <source>
        <strain evidence="13">CGMCC 1.16031</strain>
    </source>
</reference>
<dbReference type="InterPro" id="IPR022893">
    <property type="entry name" value="Shikimate_DH_fam"/>
</dbReference>
<evidence type="ECO:0000256" key="6">
    <source>
        <dbReference type="ARBA" id="ARBA00023141"/>
    </source>
</evidence>
<keyword evidence="5 8" id="KW-0560">Oxidoreductase</keyword>
<organism evidence="12 13">
    <name type="scientific">Pseudobowmanella zhangzhouensis</name>
    <dbReference type="NCBI Taxonomy" id="1537679"/>
    <lineage>
        <taxon>Bacteria</taxon>
        <taxon>Pseudomonadati</taxon>
        <taxon>Pseudomonadota</taxon>
        <taxon>Gammaproteobacteria</taxon>
        <taxon>Alteromonadales</taxon>
        <taxon>Alteromonadaceae</taxon>
    </lineage>
</organism>
<dbReference type="Proteomes" id="UP001596364">
    <property type="component" value="Unassembled WGS sequence"/>
</dbReference>
<comment type="caution">
    <text evidence="12">The sequence shown here is derived from an EMBL/GenBank/DDBJ whole genome shotgun (WGS) entry which is preliminary data.</text>
</comment>
<keyword evidence="13" id="KW-1185">Reference proteome</keyword>
<gene>
    <name evidence="8 12" type="primary">aroE</name>
    <name evidence="12" type="ORF">ACFP85_16270</name>
</gene>
<evidence type="ECO:0000256" key="3">
    <source>
        <dbReference type="ARBA" id="ARBA00022605"/>
    </source>
</evidence>
<dbReference type="NCBIfam" id="TIGR00507">
    <property type="entry name" value="aroE"/>
    <property type="match status" value="1"/>
</dbReference>
<dbReference type="SUPFAM" id="SSF51735">
    <property type="entry name" value="NAD(P)-binding Rossmann-fold domains"/>
    <property type="match status" value="1"/>
</dbReference>